<sequence>MNSFQSCPVARSPLRPSPIPSMASIGAASPKLFHCQRHKEMARCRNPPAWNCAARFLLRCGRPPARCLLVRTSRDDGAAEANPRDPALPPDVEMFNSSVNAKDSYVGLFVRMLGLDNDPLDREQAVITLWKYSEGGKNCIEAIMQFPGCINLVVSLLKSESCSTCEAAAGLLRTVSSINLYRDIVAESGAIEEIFRLLCQSFLAPEVKEQSLCTLWNLSIDEKLRVRIANNDFLPMVVKFLDDEEIKVKEAAGGILANLALSPCNHSIMVEAGVIPKLADLFKSNNEGYKIIRKEAKTTLLELSKDGYYRILVIEEGLIRVPVVGAAAYKSFRPQTYSWPSLPDGTEIQRNSRPSRYGASELLLGLNIREKNFNLENMKVHAMVGRSQQQFLARIGAIEMEDERNSQSESSLNQQYTLLPWMDGVARLVLIIVLEDVSAITRAAYSIADVSINERMRLSFKEAGAVRHLVKLLQHDNEATRDAAVHALDRLSVSYVVCQTIEAEGGSDLLINILKDSNTSSSLLEMTVNILCRIFDPVNDVKTKFQDKFVDESEKVLIGTSSSQDFDGLSISKTSSVSEGTTREKIIDSDVIVCLIDILRTSSPNLQIKVASILEFVAAFEQHVATITAAGINSALDVVFQKGSLDGMDGDDDNALEWNAIEAEEIGLAVAAASRLLAKLLNFEQFCHSIDAMHFVHLLRKILKCNIPLHTKDWVAACLIKLESKFGLASNLGHSIDMEVTLYEMIPRLVEQMRTSFADESREAAVIELNKIISEGVMECTRAVAAAGGIFPLVELIKDGRGDALEASLAILHNLSMHTENHAAIIAAGAVPILKRIVLSEGPQWKRALRLLRTLPT</sequence>
<feature type="repeat" description="ARM" evidence="1">
    <location>
        <begin position="788"/>
        <end position="830"/>
    </location>
</feature>
<dbReference type="SUPFAM" id="SSF48371">
    <property type="entry name" value="ARM repeat"/>
    <property type="match status" value="2"/>
</dbReference>
<keyword evidence="2" id="KW-1185">Reference proteome</keyword>
<dbReference type="OrthoDB" id="409644at2759"/>
<dbReference type="InParanoid" id="A0A6I9RC39"/>
<dbReference type="Proteomes" id="UP000504607">
    <property type="component" value="Chromosome 6"/>
</dbReference>
<accession>A0A6I9RC39</accession>
<evidence type="ECO:0000313" key="2">
    <source>
        <dbReference type="Proteomes" id="UP000504607"/>
    </source>
</evidence>
<name>A0A6I9RC39_ELAGV</name>
<dbReference type="PANTHER" id="PTHR47451">
    <property type="entry name" value="ARM REPEAT SUPERFAMILY PROTEIN"/>
    <property type="match status" value="1"/>
</dbReference>
<protein>
    <submittedName>
        <fullName evidence="3">Uncharacterized protein LOC105047048</fullName>
    </submittedName>
</protein>
<organism evidence="2 3">
    <name type="scientific">Elaeis guineensis var. tenera</name>
    <name type="common">Oil palm</name>
    <dbReference type="NCBI Taxonomy" id="51953"/>
    <lineage>
        <taxon>Eukaryota</taxon>
        <taxon>Viridiplantae</taxon>
        <taxon>Streptophyta</taxon>
        <taxon>Embryophyta</taxon>
        <taxon>Tracheophyta</taxon>
        <taxon>Spermatophyta</taxon>
        <taxon>Magnoliopsida</taxon>
        <taxon>Liliopsida</taxon>
        <taxon>Arecaceae</taxon>
        <taxon>Arecoideae</taxon>
        <taxon>Cocoseae</taxon>
        <taxon>Elaeidinae</taxon>
        <taxon>Elaeis</taxon>
    </lineage>
</organism>
<dbReference type="RefSeq" id="XP_010924135.1">
    <property type="nucleotide sequence ID" value="XM_010925833.2"/>
</dbReference>
<dbReference type="InterPro" id="IPR000225">
    <property type="entry name" value="Armadillo"/>
</dbReference>
<dbReference type="PANTHER" id="PTHR47451:SF1">
    <property type="entry name" value="ARM REPEAT SUPERFAMILY PROTEIN"/>
    <property type="match status" value="1"/>
</dbReference>
<proteinExistence type="predicted"/>
<dbReference type="Gene3D" id="1.25.10.10">
    <property type="entry name" value="Leucine-rich Repeat Variant"/>
    <property type="match status" value="3"/>
</dbReference>
<evidence type="ECO:0000256" key="1">
    <source>
        <dbReference type="PROSITE-ProRule" id="PRU00259"/>
    </source>
</evidence>
<dbReference type="InterPro" id="IPR016024">
    <property type="entry name" value="ARM-type_fold"/>
</dbReference>
<dbReference type="AlphaFoldDB" id="A0A6I9RC39"/>
<dbReference type="FunCoup" id="A0A6I9RC39">
    <property type="interactions" value="2519"/>
</dbReference>
<evidence type="ECO:0000313" key="3">
    <source>
        <dbReference type="RefSeq" id="XP_010924135.1"/>
    </source>
</evidence>
<dbReference type="InterPro" id="IPR011989">
    <property type="entry name" value="ARM-like"/>
</dbReference>
<feature type="repeat" description="ARM" evidence="1">
    <location>
        <begin position="464"/>
        <end position="506"/>
    </location>
</feature>
<gene>
    <name evidence="3" type="primary">LOC105047048</name>
</gene>
<dbReference type="PROSITE" id="PS50176">
    <property type="entry name" value="ARM_REPEAT"/>
    <property type="match status" value="3"/>
</dbReference>
<dbReference type="GeneID" id="105047048"/>
<feature type="repeat" description="ARM" evidence="1">
    <location>
        <begin position="232"/>
        <end position="274"/>
    </location>
</feature>
<dbReference type="KEGG" id="egu:105047048"/>
<reference evidence="3" key="1">
    <citation type="submission" date="2025-08" db="UniProtKB">
        <authorList>
            <consortium name="RefSeq"/>
        </authorList>
    </citation>
    <scope>IDENTIFICATION</scope>
</reference>
<dbReference type="SMART" id="SM00185">
    <property type="entry name" value="ARM"/>
    <property type="match status" value="7"/>
</dbReference>